<reference evidence="1 2" key="1">
    <citation type="journal article" date="2015" name="Nature">
        <title>rRNA introns, odd ribosomes, and small enigmatic genomes across a large radiation of phyla.</title>
        <authorList>
            <person name="Brown C.T."/>
            <person name="Hug L.A."/>
            <person name="Thomas B.C."/>
            <person name="Sharon I."/>
            <person name="Castelle C.J."/>
            <person name="Singh A."/>
            <person name="Wilkins M.J."/>
            <person name="Williams K.H."/>
            <person name="Banfield J.F."/>
        </authorList>
    </citation>
    <scope>NUCLEOTIDE SEQUENCE [LARGE SCALE GENOMIC DNA]</scope>
</reference>
<name>A0A0G1J5W0_9BACT</name>
<evidence type="ECO:0000313" key="1">
    <source>
        <dbReference type="EMBL" id="KKT67041.1"/>
    </source>
</evidence>
<proteinExistence type="predicted"/>
<organism evidence="1 2">
    <name type="scientific">Candidatus Woesebacteria bacterium GW2011_GWA2_44_33</name>
    <dbReference type="NCBI Taxonomy" id="1618564"/>
    <lineage>
        <taxon>Bacteria</taxon>
        <taxon>Candidatus Woeseibacteriota</taxon>
    </lineage>
</organism>
<dbReference type="AlphaFoldDB" id="A0A0G1J5W0"/>
<sequence>MESLPLSRTQLTQINIYVEQITGTDIEKPKELTELEKVLDSTDWVRLKTELEDELLPSGNRGTCDVVGMRIAKTLSDAGMDITPVPVVVPGETGIVSLEHSHVAFLLKLGISKYLIDFTYGFYVPMLYKTKTETNIEKPFVIVPYVGAIPKIGGVEMYRAMSDDMNLILADGVEIEESQDEDFDQEMEMMKASLLKSLIDTYNTDSSISMTFSLDDYLRNYGGIDLKEEQDRIPGDIKQLMVAEYLEMKLYLKESTCNRDIFRERWINDLKSHELNKLVENCHNPK</sequence>
<gene>
    <name evidence="1" type="ORF">UW60_C0014G0005</name>
</gene>
<evidence type="ECO:0000313" key="2">
    <source>
        <dbReference type="Proteomes" id="UP000034826"/>
    </source>
</evidence>
<comment type="caution">
    <text evidence="1">The sequence shown here is derived from an EMBL/GenBank/DDBJ whole genome shotgun (WGS) entry which is preliminary data.</text>
</comment>
<accession>A0A0G1J5W0</accession>
<dbReference type="EMBL" id="LCIY01000014">
    <property type="protein sequence ID" value="KKT67041.1"/>
    <property type="molecule type" value="Genomic_DNA"/>
</dbReference>
<dbReference type="Proteomes" id="UP000034826">
    <property type="component" value="Unassembled WGS sequence"/>
</dbReference>
<protein>
    <submittedName>
        <fullName evidence="1">Uncharacterized protein</fullName>
    </submittedName>
</protein>